<keyword evidence="4" id="KW-0812">Transmembrane</keyword>
<dbReference type="GO" id="GO:0003677">
    <property type="term" value="F:DNA binding"/>
    <property type="evidence" value="ECO:0007669"/>
    <property type="project" value="InterPro"/>
</dbReference>
<dbReference type="InterPro" id="IPR003656">
    <property type="entry name" value="Znf_BED"/>
</dbReference>
<dbReference type="EMBL" id="LS974625">
    <property type="protein sequence ID" value="CAG7862713.1"/>
    <property type="molecule type" value="Genomic_DNA"/>
</dbReference>
<feature type="non-terminal residue" evidence="6">
    <location>
        <position position="297"/>
    </location>
</feature>
<evidence type="ECO:0000256" key="3">
    <source>
        <dbReference type="ARBA" id="ARBA00022833"/>
    </source>
</evidence>
<evidence type="ECO:0000313" key="7">
    <source>
        <dbReference type="Proteomes" id="UP000694005"/>
    </source>
</evidence>
<protein>
    <recommendedName>
        <fullName evidence="5">BED-type domain-containing protein</fullName>
    </recommendedName>
</protein>
<keyword evidence="4" id="KW-0472">Membrane</keyword>
<keyword evidence="1" id="KW-0479">Metal-binding</keyword>
<evidence type="ECO:0000256" key="4">
    <source>
        <dbReference type="SAM" id="Phobius"/>
    </source>
</evidence>
<dbReference type="Proteomes" id="UP000694005">
    <property type="component" value="Chromosome A09"/>
</dbReference>
<keyword evidence="3" id="KW-0862">Zinc</keyword>
<dbReference type="PANTHER" id="PTHR34396:SF24">
    <property type="entry name" value="BED-TYPE DOMAIN-CONTAINING PROTEIN"/>
    <property type="match status" value="1"/>
</dbReference>
<gene>
    <name evidence="6" type="ORF">BRAPAZ1V2_A09P31800.2</name>
</gene>
<accession>A0A8D9CTX8</accession>
<dbReference type="Pfam" id="PF02892">
    <property type="entry name" value="zf-BED"/>
    <property type="match status" value="1"/>
</dbReference>
<sequence length="297" mass="33982">MAKFGLNQLDNGRPNRIKCLGALLRFFFLVFFNSSFSSSIPLPCVRFVFLFFVLLRFSFDSFDSLSTSEAIYAKNNPNPFDGQKQAFVVVGRVSTGIEAKLKEVREKLLQLLVDLSRRYCFTFFCLLLSSVVYRTCSYIVTYMNADTFNLNDDDYLSVEDMMAENEDGQNAQADSVTNAAQARGNKRRHSVCWKNFTIIGDKLSDGSHNIKCNHCHELYNIDLGRNGTSTLLRHSRRCSKTPGSTPGSNRKLDMMVFREMMAIAIVEHNLPYAFVEYRRVRDALAYVNSSIEFWSRN</sequence>
<reference evidence="6 7" key="1">
    <citation type="submission" date="2021-07" db="EMBL/GenBank/DDBJ databases">
        <authorList>
            <consortium name="Genoscope - CEA"/>
            <person name="William W."/>
        </authorList>
    </citation>
    <scope>NUCLEOTIDE SEQUENCE [LARGE SCALE GENOMIC DNA]</scope>
</reference>
<keyword evidence="2" id="KW-0863">Zinc-finger</keyword>
<dbReference type="Gramene" id="A09p31800.2_BraZ1">
    <property type="protein sequence ID" value="A09p31800.2_BraZ1.CDS"/>
    <property type="gene ID" value="A09g31800.2_BraZ1"/>
</dbReference>
<dbReference type="AlphaFoldDB" id="A0A8D9CTX8"/>
<feature type="transmembrane region" description="Helical" evidence="4">
    <location>
        <begin position="17"/>
        <end position="34"/>
    </location>
</feature>
<dbReference type="InterPro" id="IPR053031">
    <property type="entry name" value="Cuticle_assoc_protein"/>
</dbReference>
<organism evidence="6 7">
    <name type="scientific">Brassica campestris</name>
    <name type="common">Field mustard</name>
    <dbReference type="NCBI Taxonomy" id="3711"/>
    <lineage>
        <taxon>Eukaryota</taxon>
        <taxon>Viridiplantae</taxon>
        <taxon>Streptophyta</taxon>
        <taxon>Embryophyta</taxon>
        <taxon>Tracheophyta</taxon>
        <taxon>Spermatophyta</taxon>
        <taxon>Magnoliopsida</taxon>
        <taxon>eudicotyledons</taxon>
        <taxon>Gunneridae</taxon>
        <taxon>Pentapetalae</taxon>
        <taxon>rosids</taxon>
        <taxon>malvids</taxon>
        <taxon>Brassicales</taxon>
        <taxon>Brassicaceae</taxon>
        <taxon>Brassiceae</taxon>
        <taxon>Brassica</taxon>
    </lineage>
</organism>
<proteinExistence type="predicted"/>
<evidence type="ECO:0000256" key="2">
    <source>
        <dbReference type="ARBA" id="ARBA00022771"/>
    </source>
</evidence>
<dbReference type="PANTHER" id="PTHR34396">
    <property type="entry name" value="OS03G0264950 PROTEIN-RELATED"/>
    <property type="match status" value="1"/>
</dbReference>
<evidence type="ECO:0000256" key="1">
    <source>
        <dbReference type="ARBA" id="ARBA00022723"/>
    </source>
</evidence>
<feature type="domain" description="BED-type" evidence="5">
    <location>
        <begin position="206"/>
        <end position="237"/>
    </location>
</feature>
<evidence type="ECO:0000313" key="6">
    <source>
        <dbReference type="EMBL" id="CAG7862713.1"/>
    </source>
</evidence>
<keyword evidence="4" id="KW-1133">Transmembrane helix</keyword>
<dbReference type="SMART" id="SM00614">
    <property type="entry name" value="ZnF_BED"/>
    <property type="match status" value="1"/>
</dbReference>
<evidence type="ECO:0000259" key="5">
    <source>
        <dbReference type="Pfam" id="PF02892"/>
    </source>
</evidence>
<dbReference type="GO" id="GO:0008270">
    <property type="term" value="F:zinc ion binding"/>
    <property type="evidence" value="ECO:0007669"/>
    <property type="project" value="UniProtKB-KW"/>
</dbReference>
<name>A0A8D9CTX8_BRACM</name>